<dbReference type="InterPro" id="IPR059000">
    <property type="entry name" value="ATPase_P-type_domA"/>
</dbReference>
<dbReference type="GO" id="GO:0016887">
    <property type="term" value="F:ATP hydrolysis activity"/>
    <property type="evidence" value="ECO:0007669"/>
    <property type="project" value="InterPro"/>
</dbReference>
<dbReference type="InterPro" id="IPR023214">
    <property type="entry name" value="HAD_sf"/>
</dbReference>
<sequence>MDMKRKLTRIVLTGALLLAAWLIDERTDLPMWQTLMLYIIPYFVIGYDVMAESIEGIMEGNPFDENFLMSVATIGALLIGFLPDAEPQFVEGVSIMIFFQLGEMFEHYAEDKSRKSISELMDIRPDTATVERNGTTLDTAPDDVQVGETIVIRPGERIPLDGNITDGSSSLNTVALTGESAPRDVTVGDEVFSGSINISGLLKVRVVKPFSESTASKIINLVENAAGNKSKSESFIRRFARIYTPIVVMAAILVAFVPPLFQPDYSSALSTWLYRALTFLVVSCPCAFVISIPLTFFCGIGGAGHEGILIKGGNYMEGLAKIGTMVFDKTGTLTHGVFEVKAVHPNELTEKELLHMAAHVERFSTHPIAAALRNAYRDENDDCKIENITELAGQGIRAKVNGRTVCVGNEAMMVAIGTMPTSCQQCHELKGTTIHVAIDGRYAGHIVIADKVKDDAKEAIAALKQLGVRKTVMLTGDRKEVGEHVAKELGIDICHSELLPADKVGHVEQLLGEKTDGQSLAFVGDGINDAPVLTRADIGIAMGGLGSDAAIEAADVVLMDDSPSKIAKAMRISRRTISIAMQNAVFAIGVKVAILLLSTIGLATMSMAVFADVGVMVLTVFNAMRALKGKAD</sequence>
<comment type="caution">
    <text evidence="12">The sequence shown here is derived from an EMBL/GenBank/DDBJ whole genome shotgun (WGS) entry which is preliminary data.</text>
</comment>
<evidence type="ECO:0000313" key="12">
    <source>
        <dbReference type="EMBL" id="KXA37164.1"/>
    </source>
</evidence>
<reference evidence="13" key="1">
    <citation type="submission" date="2016-01" db="EMBL/GenBank/DDBJ databases">
        <authorList>
            <person name="Mitreva M."/>
            <person name="Pepin K.H."/>
            <person name="Mihindukulasuriya K.A."/>
            <person name="Fulton R."/>
            <person name="Fronick C."/>
            <person name="O'Laughlin M."/>
            <person name="Miner T."/>
            <person name="Herter B."/>
            <person name="Rosa B.A."/>
            <person name="Cordes M."/>
            <person name="Tomlinson C."/>
            <person name="Wollam A."/>
            <person name="Palsikar V.B."/>
            <person name="Mardis E.R."/>
            <person name="Wilson R.K."/>
        </authorList>
    </citation>
    <scope>NUCLEOTIDE SEQUENCE [LARGE SCALE GENOMIC DNA]</scope>
    <source>
        <strain evidence="13">MJR7716</strain>
    </source>
</reference>
<feature type="transmembrane region" description="Helical" evidence="10">
    <location>
        <begin position="577"/>
        <end position="597"/>
    </location>
</feature>
<dbReference type="Pfam" id="PF00122">
    <property type="entry name" value="E1-E2_ATPase"/>
    <property type="match status" value="1"/>
</dbReference>
<keyword evidence="10" id="KW-1003">Cell membrane</keyword>
<dbReference type="PRINTS" id="PR00119">
    <property type="entry name" value="CATATPASE"/>
</dbReference>
<dbReference type="eggNOG" id="COG2217">
    <property type="taxonomic scope" value="Bacteria"/>
</dbReference>
<evidence type="ECO:0000256" key="4">
    <source>
        <dbReference type="ARBA" id="ARBA00022723"/>
    </source>
</evidence>
<dbReference type="GO" id="GO:0005886">
    <property type="term" value="C:plasma membrane"/>
    <property type="evidence" value="ECO:0007669"/>
    <property type="project" value="UniProtKB-SubCell"/>
</dbReference>
<feature type="transmembrane region" description="Helical" evidence="10">
    <location>
        <begin position="273"/>
        <end position="301"/>
    </location>
</feature>
<dbReference type="InterPro" id="IPR008250">
    <property type="entry name" value="ATPase_P-typ_transduc_dom_A_sf"/>
</dbReference>
<keyword evidence="6 10" id="KW-1133">Transmembrane helix</keyword>
<keyword evidence="10" id="KW-0547">Nucleotide-binding</keyword>
<dbReference type="Pfam" id="PF00702">
    <property type="entry name" value="Hydrolase"/>
    <property type="match status" value="1"/>
</dbReference>
<dbReference type="InterPro" id="IPR051014">
    <property type="entry name" value="Cation_Transport_ATPase_IB"/>
</dbReference>
<protein>
    <recommendedName>
        <fullName evidence="8">P-type Zn(2+) transporter</fullName>
        <ecNumber evidence="8">7.2.2.12</ecNumber>
    </recommendedName>
</protein>
<dbReference type="GO" id="GO:0046872">
    <property type="term" value="F:metal ion binding"/>
    <property type="evidence" value="ECO:0007669"/>
    <property type="project" value="UniProtKB-KW"/>
</dbReference>
<dbReference type="SFLD" id="SFLDF00027">
    <property type="entry name" value="p-type_atpase"/>
    <property type="match status" value="1"/>
</dbReference>
<keyword evidence="5" id="KW-1278">Translocase</keyword>
<dbReference type="SFLD" id="SFLDG00002">
    <property type="entry name" value="C1.7:_P-type_atpase_like"/>
    <property type="match status" value="1"/>
</dbReference>
<evidence type="ECO:0000256" key="6">
    <source>
        <dbReference type="ARBA" id="ARBA00022989"/>
    </source>
</evidence>
<dbReference type="PANTHER" id="PTHR48085:SF5">
    <property type="entry name" value="CADMIUM_ZINC-TRANSPORTING ATPASE HMA4-RELATED"/>
    <property type="match status" value="1"/>
</dbReference>
<evidence type="ECO:0000256" key="8">
    <source>
        <dbReference type="ARBA" id="ARBA00039097"/>
    </source>
</evidence>
<organism evidence="12 13">
    <name type="scientific">Prevotella corporis</name>
    <dbReference type="NCBI Taxonomy" id="28128"/>
    <lineage>
        <taxon>Bacteria</taxon>
        <taxon>Pseudomonadati</taxon>
        <taxon>Bacteroidota</taxon>
        <taxon>Bacteroidia</taxon>
        <taxon>Bacteroidales</taxon>
        <taxon>Prevotellaceae</taxon>
        <taxon>Prevotella</taxon>
    </lineage>
</organism>
<dbReference type="PROSITE" id="PS00154">
    <property type="entry name" value="ATPASE_E1_E2"/>
    <property type="match status" value="1"/>
</dbReference>
<feature type="transmembrane region" description="Helical" evidence="10">
    <location>
        <begin position="32"/>
        <end position="51"/>
    </location>
</feature>
<dbReference type="PANTHER" id="PTHR48085">
    <property type="entry name" value="CADMIUM/ZINC-TRANSPORTING ATPASE HMA2-RELATED"/>
    <property type="match status" value="1"/>
</dbReference>
<feature type="domain" description="P-type ATPase A" evidence="11">
    <location>
        <begin position="124"/>
        <end position="223"/>
    </location>
</feature>
<dbReference type="EMBL" id="LRQG01000146">
    <property type="protein sequence ID" value="KXA37164.1"/>
    <property type="molecule type" value="Genomic_DNA"/>
</dbReference>
<dbReference type="GO" id="GO:0016463">
    <property type="term" value="F:P-type zinc transporter activity"/>
    <property type="evidence" value="ECO:0007669"/>
    <property type="project" value="UniProtKB-EC"/>
</dbReference>
<comment type="similarity">
    <text evidence="2 10">Belongs to the cation transport ATPase (P-type) (TC 3.A.3) family. Type IB subfamily.</text>
</comment>
<dbReference type="NCBIfam" id="TIGR01525">
    <property type="entry name" value="ATPase-IB_hvy"/>
    <property type="match status" value="1"/>
</dbReference>
<dbReference type="InterPro" id="IPR023299">
    <property type="entry name" value="ATPase_P-typ_cyto_dom_N"/>
</dbReference>
<dbReference type="Gene3D" id="3.40.50.1000">
    <property type="entry name" value="HAD superfamily/HAD-like"/>
    <property type="match status" value="1"/>
</dbReference>
<dbReference type="Proteomes" id="UP000070533">
    <property type="component" value="Unassembled WGS sequence"/>
</dbReference>
<dbReference type="SFLD" id="SFLDS00003">
    <property type="entry name" value="Haloacid_Dehalogenase"/>
    <property type="match status" value="1"/>
</dbReference>
<keyword evidence="7 10" id="KW-0472">Membrane</keyword>
<keyword evidence="4 10" id="KW-0479">Metal-binding</keyword>
<dbReference type="SUPFAM" id="SSF81653">
    <property type="entry name" value="Calcium ATPase, transduction domain A"/>
    <property type="match status" value="1"/>
</dbReference>
<dbReference type="GO" id="GO:0015086">
    <property type="term" value="F:cadmium ion transmembrane transporter activity"/>
    <property type="evidence" value="ECO:0007669"/>
    <property type="project" value="TreeGrafter"/>
</dbReference>
<proteinExistence type="inferred from homology"/>
<evidence type="ECO:0000313" key="13">
    <source>
        <dbReference type="Proteomes" id="UP000070533"/>
    </source>
</evidence>
<feature type="transmembrane region" description="Helical" evidence="10">
    <location>
        <begin position="603"/>
        <end position="624"/>
    </location>
</feature>
<evidence type="ECO:0000256" key="2">
    <source>
        <dbReference type="ARBA" id="ARBA00006024"/>
    </source>
</evidence>
<evidence type="ECO:0000259" key="11">
    <source>
        <dbReference type="Pfam" id="PF00122"/>
    </source>
</evidence>
<keyword evidence="13" id="KW-1185">Reference proteome</keyword>
<dbReference type="Gene3D" id="3.40.1110.10">
    <property type="entry name" value="Calcium-transporting ATPase, cytoplasmic domain N"/>
    <property type="match status" value="1"/>
</dbReference>
<dbReference type="NCBIfam" id="TIGR01494">
    <property type="entry name" value="ATPase_P-type"/>
    <property type="match status" value="1"/>
</dbReference>
<dbReference type="InterPro" id="IPR036412">
    <property type="entry name" value="HAD-like_sf"/>
</dbReference>
<dbReference type="AlphaFoldDB" id="A0A133Q2R5"/>
<dbReference type="InterPro" id="IPR001757">
    <property type="entry name" value="P_typ_ATPase"/>
</dbReference>
<feature type="transmembrane region" description="Helical" evidence="10">
    <location>
        <begin position="239"/>
        <end position="261"/>
    </location>
</feature>
<dbReference type="InterPro" id="IPR027256">
    <property type="entry name" value="P-typ_ATPase_IB"/>
</dbReference>
<evidence type="ECO:0000256" key="9">
    <source>
        <dbReference type="ARBA" id="ARBA00047308"/>
    </source>
</evidence>
<evidence type="ECO:0000256" key="7">
    <source>
        <dbReference type="ARBA" id="ARBA00023136"/>
    </source>
</evidence>
<dbReference type="InterPro" id="IPR023298">
    <property type="entry name" value="ATPase_P-typ_TM_dom_sf"/>
</dbReference>
<dbReference type="GO" id="GO:0005524">
    <property type="term" value="F:ATP binding"/>
    <property type="evidence" value="ECO:0007669"/>
    <property type="project" value="UniProtKB-UniRule"/>
</dbReference>
<evidence type="ECO:0000256" key="3">
    <source>
        <dbReference type="ARBA" id="ARBA00022692"/>
    </source>
</evidence>
<evidence type="ECO:0000256" key="5">
    <source>
        <dbReference type="ARBA" id="ARBA00022967"/>
    </source>
</evidence>
<name>A0A133Q2R5_9BACT</name>
<dbReference type="EC" id="7.2.2.12" evidence="8"/>
<dbReference type="SUPFAM" id="SSF81665">
    <property type="entry name" value="Calcium ATPase, transmembrane domain M"/>
    <property type="match status" value="1"/>
</dbReference>
<dbReference type="Gene3D" id="2.70.150.10">
    <property type="entry name" value="Calcium-transporting ATPase, cytoplasmic transduction domain A"/>
    <property type="match status" value="1"/>
</dbReference>
<comment type="subcellular location">
    <subcellularLocation>
        <location evidence="10">Cell membrane</location>
    </subcellularLocation>
    <subcellularLocation>
        <location evidence="1">Membrane</location>
    </subcellularLocation>
</comment>
<keyword evidence="10" id="KW-0067">ATP-binding</keyword>
<dbReference type="InterPro" id="IPR018303">
    <property type="entry name" value="ATPase_P-typ_P_site"/>
</dbReference>
<accession>A0A133Q2R5</accession>
<dbReference type="PRINTS" id="PR00120">
    <property type="entry name" value="HATPASE"/>
</dbReference>
<dbReference type="SUPFAM" id="SSF56784">
    <property type="entry name" value="HAD-like"/>
    <property type="match status" value="1"/>
</dbReference>
<dbReference type="STRING" id="28128.HMPREF3226_01790"/>
<keyword evidence="3 10" id="KW-0812">Transmembrane</keyword>
<comment type="catalytic activity">
    <reaction evidence="9">
        <text>Zn(2+)(in) + ATP + H2O = Zn(2+)(out) + ADP + phosphate + H(+)</text>
        <dbReference type="Rhea" id="RHEA:20621"/>
        <dbReference type="ChEBI" id="CHEBI:15377"/>
        <dbReference type="ChEBI" id="CHEBI:15378"/>
        <dbReference type="ChEBI" id="CHEBI:29105"/>
        <dbReference type="ChEBI" id="CHEBI:30616"/>
        <dbReference type="ChEBI" id="CHEBI:43474"/>
        <dbReference type="ChEBI" id="CHEBI:456216"/>
        <dbReference type="EC" id="7.2.2.12"/>
    </reaction>
</comment>
<dbReference type="InterPro" id="IPR044492">
    <property type="entry name" value="P_typ_ATPase_HD_dom"/>
</dbReference>
<gene>
    <name evidence="12" type="ORF">HMPREF3226_01790</name>
</gene>
<evidence type="ECO:0000256" key="10">
    <source>
        <dbReference type="RuleBase" id="RU362081"/>
    </source>
</evidence>
<dbReference type="PATRIC" id="fig|28128.5.peg.1836"/>
<evidence type="ECO:0000256" key="1">
    <source>
        <dbReference type="ARBA" id="ARBA00004370"/>
    </source>
</evidence>